<dbReference type="Pfam" id="PF03401">
    <property type="entry name" value="TctC"/>
    <property type="match status" value="1"/>
</dbReference>
<dbReference type="CDD" id="cd07012">
    <property type="entry name" value="PBP2_Bug_TTT"/>
    <property type="match status" value="1"/>
</dbReference>
<organism evidence="3 4">
    <name type="scientific">Kibdelosporangium aridum</name>
    <dbReference type="NCBI Taxonomy" id="2030"/>
    <lineage>
        <taxon>Bacteria</taxon>
        <taxon>Bacillati</taxon>
        <taxon>Actinomycetota</taxon>
        <taxon>Actinomycetes</taxon>
        <taxon>Pseudonocardiales</taxon>
        <taxon>Pseudonocardiaceae</taxon>
        <taxon>Kibdelosporangium</taxon>
    </lineage>
</organism>
<sequence length="328" mass="34569">MTVPVRRRRLIAALATILVSTTACNGVQGGSNAASYPNRAVQFTVPFPPGGSTDIVGRAVAKVAEKQLGQSMPVANKPGANGAVGGKEVLAQPPDGYNIGLLVKSLFAITPLAVQDPTAIQLDKLTIVATLTTEDYILVVNAESPYQSLKDLIGAPSIRYATSGVGTGAQLSQALLFKAANVKATDVPFDGGAPAVTALLGKQVDALSGSLSETMPHIKAGKMRALAVFSEQRSKFVPDVPTVKESGYDVVVDQRRFVVAPAGLPESVSAKLSTSFAEARKDAAYEKFLSDNYVDRWEVSGDEARTHIAEAAREYAEQVRKYGLTFSS</sequence>
<feature type="chain" id="PRO_5039473340" evidence="2">
    <location>
        <begin position="26"/>
        <end position="328"/>
    </location>
</feature>
<evidence type="ECO:0000256" key="1">
    <source>
        <dbReference type="ARBA" id="ARBA00006987"/>
    </source>
</evidence>
<dbReference type="SUPFAM" id="SSF53850">
    <property type="entry name" value="Periplasmic binding protein-like II"/>
    <property type="match status" value="1"/>
</dbReference>
<dbReference type="Gene3D" id="3.40.190.10">
    <property type="entry name" value="Periplasmic binding protein-like II"/>
    <property type="match status" value="1"/>
</dbReference>
<evidence type="ECO:0000313" key="4">
    <source>
        <dbReference type="Proteomes" id="UP000192674"/>
    </source>
</evidence>
<keyword evidence="3" id="KW-0675">Receptor</keyword>
<dbReference type="Proteomes" id="UP000192674">
    <property type="component" value="Unassembled WGS sequence"/>
</dbReference>
<dbReference type="PROSITE" id="PS51257">
    <property type="entry name" value="PROKAR_LIPOPROTEIN"/>
    <property type="match status" value="1"/>
</dbReference>
<dbReference type="PANTHER" id="PTHR42928:SF5">
    <property type="entry name" value="BLR1237 PROTEIN"/>
    <property type="match status" value="1"/>
</dbReference>
<dbReference type="RefSeq" id="WP_084424403.1">
    <property type="nucleotide sequence ID" value="NZ_FWXV01000001.1"/>
</dbReference>
<dbReference type="InterPro" id="IPR005064">
    <property type="entry name" value="BUG"/>
</dbReference>
<evidence type="ECO:0000256" key="2">
    <source>
        <dbReference type="SAM" id="SignalP"/>
    </source>
</evidence>
<evidence type="ECO:0000313" key="3">
    <source>
        <dbReference type="EMBL" id="SMC56582.1"/>
    </source>
</evidence>
<keyword evidence="4" id="KW-1185">Reference proteome</keyword>
<keyword evidence="2" id="KW-0732">Signal</keyword>
<name>A0A1W2A7Y6_KIBAR</name>
<protein>
    <submittedName>
        <fullName evidence="3">Tripartite-type tricarboxylate transporter, receptor component TctC</fullName>
    </submittedName>
</protein>
<dbReference type="EMBL" id="FWXV01000001">
    <property type="protein sequence ID" value="SMC56582.1"/>
    <property type="molecule type" value="Genomic_DNA"/>
</dbReference>
<reference evidence="3 4" key="1">
    <citation type="submission" date="2017-04" db="EMBL/GenBank/DDBJ databases">
        <authorList>
            <person name="Afonso C.L."/>
            <person name="Miller P.J."/>
            <person name="Scott M.A."/>
            <person name="Spackman E."/>
            <person name="Goraichik I."/>
            <person name="Dimitrov K.M."/>
            <person name="Suarez D.L."/>
            <person name="Swayne D.E."/>
        </authorList>
    </citation>
    <scope>NUCLEOTIDE SEQUENCE [LARGE SCALE GENOMIC DNA]</scope>
    <source>
        <strain evidence="3 4">DSM 43828</strain>
    </source>
</reference>
<dbReference type="PANTHER" id="PTHR42928">
    <property type="entry name" value="TRICARBOXYLATE-BINDING PROTEIN"/>
    <property type="match status" value="1"/>
</dbReference>
<dbReference type="PIRSF" id="PIRSF017082">
    <property type="entry name" value="YflP"/>
    <property type="match status" value="1"/>
</dbReference>
<dbReference type="OrthoDB" id="9780943at2"/>
<dbReference type="AlphaFoldDB" id="A0A1W2A7Y6"/>
<dbReference type="InterPro" id="IPR042100">
    <property type="entry name" value="Bug_dom1"/>
</dbReference>
<proteinExistence type="inferred from homology"/>
<dbReference type="Gene3D" id="3.40.190.150">
    <property type="entry name" value="Bordetella uptake gene, domain 1"/>
    <property type="match status" value="1"/>
</dbReference>
<comment type="similarity">
    <text evidence="1">Belongs to the UPF0065 (bug) family.</text>
</comment>
<feature type="signal peptide" evidence="2">
    <location>
        <begin position="1"/>
        <end position="25"/>
    </location>
</feature>
<gene>
    <name evidence="3" type="ORF">SAMN05661093_00535</name>
</gene>
<accession>A0A1W2A7Y6</accession>